<reference evidence="3" key="1">
    <citation type="journal article" date="2012" name="J. Bacteriol.">
        <title>Genome sequences of type strains of seven species of the marine bacterium Pseudoalteromonas.</title>
        <authorList>
            <person name="Xie B.B."/>
            <person name="Shu Y.L."/>
            <person name="Qin Q.L."/>
            <person name="Rong J.C."/>
            <person name="Zhang X.Y."/>
            <person name="Chen X.L."/>
            <person name="Shi M."/>
            <person name="He H.L."/>
            <person name="Zhou B.C."/>
            <person name="Zhang Y.Z."/>
        </authorList>
    </citation>
    <scope>NUCLEOTIDE SEQUENCE</scope>
    <source>
        <strain evidence="3">DSM 8771</strain>
    </source>
</reference>
<dbReference type="GO" id="GO:0003955">
    <property type="term" value="F:NAD(P)H dehydrogenase (quinone) activity"/>
    <property type="evidence" value="ECO:0007669"/>
    <property type="project" value="TreeGrafter"/>
</dbReference>
<keyword evidence="1" id="KW-0560">Oxidoreductase</keyword>
<dbReference type="InterPro" id="IPR029039">
    <property type="entry name" value="Flavoprotein-like_sf"/>
</dbReference>
<dbReference type="GO" id="GO:0009055">
    <property type="term" value="F:electron transfer activity"/>
    <property type="evidence" value="ECO:0007669"/>
    <property type="project" value="TreeGrafter"/>
</dbReference>
<dbReference type="PANTHER" id="PTHR47307:SF2">
    <property type="entry name" value="GLUTATHIONE-REGULATED POTASSIUM-EFFLUX SYSTEM ANCILLARY PROTEIN KEFF"/>
    <property type="match status" value="1"/>
</dbReference>
<comment type="caution">
    <text evidence="3">The sequence shown here is derived from an EMBL/GenBank/DDBJ whole genome shotgun (WGS) entry which is preliminary data.</text>
</comment>
<feature type="domain" description="Flavodoxin-like fold" evidence="2">
    <location>
        <begin position="1"/>
        <end position="163"/>
    </location>
</feature>
<sequence length="193" mass="21616">MKILVILAHPDINNGSNANKVILDALIQQQDIKVKDLHTLYPDSKIDVLAEQSALLESDLIVFQHPLHWYSVPSVLKEWMDSVLLYGFAYGEGGNKLLGKKLLISTTIGGPEESYRPGGHNSFPMSDFLKPLQQTALFCGMDFINPILSYGMVYIPQGNASKNDIQRRAECHAKRLIETMNELKGSQDLERFA</sequence>
<evidence type="ECO:0000256" key="1">
    <source>
        <dbReference type="ARBA" id="ARBA00023002"/>
    </source>
</evidence>
<dbReference type="AlphaFoldDB" id="A0AAD4AKA4"/>
<evidence type="ECO:0000313" key="3">
    <source>
        <dbReference type="EMBL" id="KAF7773898.1"/>
    </source>
</evidence>
<accession>A0AAD4AKA4</accession>
<gene>
    <name evidence="3" type="ORF">PCIT_a0240</name>
</gene>
<dbReference type="Pfam" id="PF02525">
    <property type="entry name" value="Flavodoxin_2"/>
    <property type="match status" value="1"/>
</dbReference>
<name>A0AAD4AKA4_9GAMM</name>
<dbReference type="Proteomes" id="UP000016487">
    <property type="component" value="Unassembled WGS sequence"/>
</dbReference>
<organism evidence="3 4">
    <name type="scientific">Pseudoalteromonas citrea</name>
    <dbReference type="NCBI Taxonomy" id="43655"/>
    <lineage>
        <taxon>Bacteria</taxon>
        <taxon>Pseudomonadati</taxon>
        <taxon>Pseudomonadota</taxon>
        <taxon>Gammaproteobacteria</taxon>
        <taxon>Alteromonadales</taxon>
        <taxon>Pseudoalteromonadaceae</taxon>
        <taxon>Pseudoalteromonas</taxon>
    </lineage>
</organism>
<reference evidence="3" key="2">
    <citation type="submission" date="2015-03" db="EMBL/GenBank/DDBJ databases">
        <title>Genome sequence of Pseudoalteromonas citrea.</title>
        <authorList>
            <person name="Xie B.-B."/>
            <person name="Rong J.-C."/>
            <person name="Qin Q.-L."/>
            <person name="Zhang Y.-Z."/>
        </authorList>
    </citation>
    <scope>NUCLEOTIDE SEQUENCE</scope>
    <source>
        <strain evidence="3">DSM 8771</strain>
    </source>
</reference>
<dbReference type="GO" id="GO:0010181">
    <property type="term" value="F:FMN binding"/>
    <property type="evidence" value="ECO:0007669"/>
    <property type="project" value="TreeGrafter"/>
</dbReference>
<dbReference type="InterPro" id="IPR046980">
    <property type="entry name" value="KefG/KefF"/>
</dbReference>
<dbReference type="EMBL" id="AHBZ03000014">
    <property type="protein sequence ID" value="KAF7773898.1"/>
    <property type="molecule type" value="Genomic_DNA"/>
</dbReference>
<proteinExistence type="predicted"/>
<evidence type="ECO:0000259" key="2">
    <source>
        <dbReference type="Pfam" id="PF02525"/>
    </source>
</evidence>
<dbReference type="RefSeq" id="WP_010362691.1">
    <property type="nucleotide sequence ID" value="NZ_AHBZ03000014.1"/>
</dbReference>
<dbReference type="SUPFAM" id="SSF52218">
    <property type="entry name" value="Flavoproteins"/>
    <property type="match status" value="1"/>
</dbReference>
<dbReference type="Gene3D" id="3.40.50.360">
    <property type="match status" value="1"/>
</dbReference>
<protein>
    <recommendedName>
        <fullName evidence="2">Flavodoxin-like fold domain-containing protein</fullName>
    </recommendedName>
</protein>
<evidence type="ECO:0000313" key="4">
    <source>
        <dbReference type="Proteomes" id="UP000016487"/>
    </source>
</evidence>
<dbReference type="PANTHER" id="PTHR47307">
    <property type="entry name" value="GLUTATHIONE-REGULATED POTASSIUM-EFFLUX SYSTEM ANCILLARY PROTEIN KEFG"/>
    <property type="match status" value="1"/>
</dbReference>
<dbReference type="InterPro" id="IPR003680">
    <property type="entry name" value="Flavodoxin_fold"/>
</dbReference>